<evidence type="ECO:0000313" key="3">
    <source>
        <dbReference type="EMBL" id="AUX20464.1"/>
    </source>
</evidence>
<accession>A0A4P2PUV0</accession>
<dbReference type="Pfam" id="PF00149">
    <property type="entry name" value="Metallophos"/>
    <property type="match status" value="1"/>
</dbReference>
<dbReference type="PROSITE" id="PS51257">
    <property type="entry name" value="PROKAR_LIPOPROTEIN"/>
    <property type="match status" value="1"/>
</dbReference>
<feature type="compositionally biased region" description="Low complexity" evidence="1">
    <location>
        <begin position="24"/>
        <end position="37"/>
    </location>
</feature>
<evidence type="ECO:0000256" key="1">
    <source>
        <dbReference type="SAM" id="MobiDB-lite"/>
    </source>
</evidence>
<evidence type="ECO:0000259" key="2">
    <source>
        <dbReference type="Pfam" id="PF00149"/>
    </source>
</evidence>
<dbReference type="GO" id="GO:0016787">
    <property type="term" value="F:hydrolase activity"/>
    <property type="evidence" value="ECO:0007669"/>
    <property type="project" value="InterPro"/>
</dbReference>
<dbReference type="InterPro" id="IPR004843">
    <property type="entry name" value="Calcineurin-like_PHP"/>
</dbReference>
<dbReference type="PANTHER" id="PTHR46546">
    <property type="entry name" value="SHEWANELLA-LIKE PROTEIN PHOSPHATASE 1"/>
    <property type="match status" value="1"/>
</dbReference>
<dbReference type="InterPro" id="IPR029052">
    <property type="entry name" value="Metallo-depent_PP-like"/>
</dbReference>
<dbReference type="Proteomes" id="UP000295781">
    <property type="component" value="Chromosome"/>
</dbReference>
<feature type="region of interest" description="Disordered" evidence="1">
    <location>
        <begin position="22"/>
        <end position="59"/>
    </location>
</feature>
<organism evidence="3 4">
    <name type="scientific">Sorangium cellulosum</name>
    <name type="common">Polyangium cellulosum</name>
    <dbReference type="NCBI Taxonomy" id="56"/>
    <lineage>
        <taxon>Bacteria</taxon>
        <taxon>Pseudomonadati</taxon>
        <taxon>Myxococcota</taxon>
        <taxon>Polyangia</taxon>
        <taxon>Polyangiales</taxon>
        <taxon>Polyangiaceae</taxon>
        <taxon>Sorangium</taxon>
    </lineage>
</organism>
<name>A0A4P2PUV0_SORCE</name>
<dbReference type="Gene3D" id="3.60.21.10">
    <property type="match status" value="1"/>
</dbReference>
<dbReference type="AlphaFoldDB" id="A0A4P2PUV0"/>
<dbReference type="OrthoDB" id="7550081at2"/>
<evidence type="ECO:0000313" key="4">
    <source>
        <dbReference type="Proteomes" id="UP000295781"/>
    </source>
</evidence>
<feature type="domain" description="Calcineurin-like phosphoesterase" evidence="2">
    <location>
        <begin position="66"/>
        <end position="297"/>
    </location>
</feature>
<dbReference type="SUPFAM" id="SSF56300">
    <property type="entry name" value="Metallo-dependent phosphatases"/>
    <property type="match status" value="1"/>
</dbReference>
<reference evidence="3 4" key="1">
    <citation type="submission" date="2015-09" db="EMBL/GenBank/DDBJ databases">
        <title>Sorangium comparison.</title>
        <authorList>
            <person name="Zaburannyi N."/>
            <person name="Bunk B."/>
            <person name="Overmann J."/>
            <person name="Mueller R."/>
        </authorList>
    </citation>
    <scope>NUCLEOTIDE SEQUENCE [LARGE SCALE GENOMIC DNA]</scope>
    <source>
        <strain evidence="3 4">So ceGT47</strain>
    </source>
</reference>
<proteinExistence type="predicted"/>
<gene>
    <name evidence="3" type="ORF">SOCEGT47_009350</name>
</gene>
<feature type="region of interest" description="Disordered" evidence="1">
    <location>
        <begin position="339"/>
        <end position="403"/>
    </location>
</feature>
<dbReference type="EMBL" id="CP012670">
    <property type="protein sequence ID" value="AUX20464.1"/>
    <property type="molecule type" value="Genomic_DNA"/>
</dbReference>
<dbReference type="RefSeq" id="WP_129345655.1">
    <property type="nucleotide sequence ID" value="NZ_CP012670.1"/>
</dbReference>
<sequence length="403" mass="41163">MSASPLRSTLLAALLLAGCDADRPASTAPRSAPAPATAAPPPRAAAASPALPPDTDRPYARPAADRVVAIGDVHGDLAATRAALRIAGVIDDADRWIGGKLVLVQTGDEIDRGDDEQAIVDLFDRLAAEARAAGGAVYALNGNHEIMNVQLDFRYVTEGGFRDFEDAPGLDTSALRASPVPPRARARAAAFLPGGLYARKLAERDVIITVGDTVFVHGGLLPSHVRYGVARINREVRAWMEGKTSSPPTVIAAEDSPVWARLYSGDPPPSPGSSACGALDQVLSAMSAKRMVVGHTVQRNGITSACGEKVWRIDVGMASHYGGKPAVLEIAGDKVQILTSPPGDSNRANGASKAANGASKAANAKNGASKAANGANGASKAANGANGASKAANAKNAGNASVK</sequence>
<protein>
    <submittedName>
        <fullName evidence="3">Calcineurin-like phosphoesterase</fullName>
    </submittedName>
</protein>
<dbReference type="PANTHER" id="PTHR46546:SF4">
    <property type="entry name" value="SHEWANELLA-LIKE PROTEIN PHOSPHATASE 1"/>
    <property type="match status" value="1"/>
</dbReference>
<feature type="compositionally biased region" description="Low complexity" evidence="1">
    <location>
        <begin position="348"/>
        <end position="403"/>
    </location>
</feature>